<gene>
    <name evidence="1" type="ORF">B4O97_16210</name>
</gene>
<dbReference type="SUPFAM" id="SSF53850">
    <property type="entry name" value="Periplasmic binding protein-like II"/>
    <property type="match status" value="1"/>
</dbReference>
<reference evidence="1 2" key="1">
    <citation type="submission" date="2017-03" db="EMBL/GenBank/DDBJ databases">
        <title>Draft Genome sequence of Marispirochaeta sp. strain JC444.</title>
        <authorList>
            <person name="Shivani Y."/>
            <person name="Subhash Y."/>
            <person name="Sasikala C."/>
            <person name="Ramana C."/>
        </authorList>
    </citation>
    <scope>NUCLEOTIDE SEQUENCE [LARGE SCALE GENOMIC DNA]</scope>
    <source>
        <strain evidence="1 2">JC444</strain>
    </source>
</reference>
<dbReference type="Gene3D" id="3.40.190.10">
    <property type="entry name" value="Periplasmic binding protein-like II"/>
    <property type="match status" value="1"/>
</dbReference>
<dbReference type="RefSeq" id="WP_083052452.1">
    <property type="nucleotide sequence ID" value="NZ_MWQY01000022.1"/>
</dbReference>
<proteinExistence type="predicted"/>
<dbReference type="STRING" id="1963862.B4O97_16210"/>
<organism evidence="1 2">
    <name type="scientific">Marispirochaeta aestuarii</name>
    <dbReference type="NCBI Taxonomy" id="1963862"/>
    <lineage>
        <taxon>Bacteria</taxon>
        <taxon>Pseudomonadati</taxon>
        <taxon>Spirochaetota</taxon>
        <taxon>Spirochaetia</taxon>
        <taxon>Spirochaetales</taxon>
        <taxon>Spirochaetaceae</taxon>
        <taxon>Marispirochaeta</taxon>
    </lineage>
</organism>
<dbReference type="Proteomes" id="UP000192343">
    <property type="component" value="Unassembled WGS sequence"/>
</dbReference>
<dbReference type="AlphaFoldDB" id="A0A1Y1RUA8"/>
<accession>A0A1Y1RUA8</accession>
<sequence length="357" mass="40200">MKPKYLIPAALLILAAITSGTVLLYRASRGEAEPKGRIQAFFHLYASPSREALDTLLKEFRVFYPGVELSYTIEPYQDLRRSLTERLSGPPLEKDEVLVSILAGKDLDEYSGLYTEAVPWISSAWRLYFDSRRLSELGFGHDDLAALSRRGMESFSETLLEHPDNAEALFNLGSAFYLPWLAWIQHLQIAYSGGESPEGYSPSAWSRGIQAWQTLVDAGCFNPDYRETNFASSQLAVQRGKGLFVLSDGSIYSTYPPRERIHLDSIPFPGSETANWQVGSSFYIGIFTPQRDEDDAAFKIEDLLLDYLFSEGVRQRFLAATGVPLLPRSNENSLREIPSLTQKADDPELQELLKYLE</sequence>
<protein>
    <submittedName>
        <fullName evidence="1">Uncharacterized protein</fullName>
    </submittedName>
</protein>
<comment type="caution">
    <text evidence="1">The sequence shown here is derived from an EMBL/GenBank/DDBJ whole genome shotgun (WGS) entry which is preliminary data.</text>
</comment>
<name>A0A1Y1RUA8_9SPIO</name>
<evidence type="ECO:0000313" key="1">
    <source>
        <dbReference type="EMBL" id="ORC32606.1"/>
    </source>
</evidence>
<keyword evidence="2" id="KW-1185">Reference proteome</keyword>
<dbReference type="EMBL" id="MWQY01000022">
    <property type="protein sequence ID" value="ORC32606.1"/>
    <property type="molecule type" value="Genomic_DNA"/>
</dbReference>
<evidence type="ECO:0000313" key="2">
    <source>
        <dbReference type="Proteomes" id="UP000192343"/>
    </source>
</evidence>